<evidence type="ECO:0000256" key="4">
    <source>
        <dbReference type="ARBA" id="ARBA00022694"/>
    </source>
</evidence>
<organism evidence="7 8">
    <name type="scientific">Sulfurospirillum barnesii (strain ATCC 700032 / DSM 10660 / SES-3)</name>
    <dbReference type="NCBI Taxonomy" id="760154"/>
    <lineage>
        <taxon>Bacteria</taxon>
        <taxon>Pseudomonadati</taxon>
        <taxon>Campylobacterota</taxon>
        <taxon>Epsilonproteobacteria</taxon>
        <taxon>Campylobacterales</taxon>
        <taxon>Sulfurospirillaceae</taxon>
        <taxon>Sulfurospirillum</taxon>
    </lineage>
</organism>
<accession>I3XX15</accession>
<dbReference type="SMART" id="SM01144">
    <property type="entry name" value="DTW"/>
    <property type="match status" value="1"/>
</dbReference>
<dbReference type="EC" id="2.5.1.25" evidence="1"/>
<keyword evidence="8" id="KW-1185">Reference proteome</keyword>
<dbReference type="Pfam" id="PF03942">
    <property type="entry name" value="DTW"/>
    <property type="match status" value="1"/>
</dbReference>
<dbReference type="STRING" id="760154.Sulba_1194"/>
<feature type="domain" description="DTW" evidence="6">
    <location>
        <begin position="7"/>
        <end position="208"/>
    </location>
</feature>
<proteinExistence type="inferred from homology"/>
<comment type="similarity">
    <text evidence="5">Belongs to the TDD superfamily. DTWD2 family.</text>
</comment>
<dbReference type="InterPro" id="IPR039262">
    <property type="entry name" value="DTWD2/TAPT"/>
</dbReference>
<sequence length="222" mass="25900">MQTFYGNREKCYRCYRPKSSCMCRHIRPINTHTKFIILMHPKEFKKTKNGTGHLTHLSLPNSELFMGIDFSDNARINEIIATHESFILYPSPHAINLTHTNLLEKKALHVKRPMAIFLIDSTWACSLKMMRESMNLHSLTHISFDATKPSAFRIKEQPLAYCLSTIESTLRVLELLHEWHHESICPTQLEDFLRPFYAMVEYQLACIEASSHHALRFKPKTL</sequence>
<dbReference type="PATRIC" id="fig|760154.4.peg.1198"/>
<keyword evidence="2" id="KW-0808">Transferase</keyword>
<dbReference type="Proteomes" id="UP000006176">
    <property type="component" value="Chromosome"/>
</dbReference>
<gene>
    <name evidence="7" type="ordered locus">Sulba_1194</name>
</gene>
<dbReference type="GO" id="GO:0008033">
    <property type="term" value="P:tRNA processing"/>
    <property type="evidence" value="ECO:0007669"/>
    <property type="project" value="UniProtKB-KW"/>
</dbReference>
<dbReference type="InterPro" id="IPR005636">
    <property type="entry name" value="DTW"/>
</dbReference>
<evidence type="ECO:0000256" key="5">
    <source>
        <dbReference type="ARBA" id="ARBA00034489"/>
    </source>
</evidence>
<dbReference type="OrthoDB" id="268835at2"/>
<dbReference type="PANTHER" id="PTHR21392:SF0">
    <property type="entry name" value="TRNA-URIDINE AMINOCARBOXYPROPYLTRANSFERASE 2"/>
    <property type="match status" value="1"/>
</dbReference>
<dbReference type="eggNOG" id="COG3148">
    <property type="taxonomic scope" value="Bacteria"/>
</dbReference>
<evidence type="ECO:0000313" key="8">
    <source>
        <dbReference type="Proteomes" id="UP000006176"/>
    </source>
</evidence>
<protein>
    <recommendedName>
        <fullName evidence="1">tRNA-uridine aminocarboxypropyltransferase</fullName>
        <ecNumber evidence="1">2.5.1.25</ecNumber>
    </recommendedName>
</protein>
<dbReference type="AlphaFoldDB" id="I3XX15"/>
<dbReference type="KEGG" id="sba:Sulba_1194"/>
<evidence type="ECO:0000259" key="6">
    <source>
        <dbReference type="SMART" id="SM01144"/>
    </source>
</evidence>
<dbReference type="GO" id="GO:0016432">
    <property type="term" value="F:tRNA-uridine aminocarboxypropyltransferase activity"/>
    <property type="evidence" value="ECO:0007669"/>
    <property type="project" value="UniProtKB-EC"/>
</dbReference>
<keyword evidence="3" id="KW-0949">S-adenosyl-L-methionine</keyword>
<evidence type="ECO:0000256" key="2">
    <source>
        <dbReference type="ARBA" id="ARBA00022679"/>
    </source>
</evidence>
<evidence type="ECO:0000256" key="3">
    <source>
        <dbReference type="ARBA" id="ARBA00022691"/>
    </source>
</evidence>
<dbReference type="EMBL" id="CP003333">
    <property type="protein sequence ID" value="AFL68489.1"/>
    <property type="molecule type" value="Genomic_DNA"/>
</dbReference>
<name>I3XX15_SULBS</name>
<dbReference type="PANTHER" id="PTHR21392">
    <property type="entry name" value="TRNA-URIDINE AMINOCARBOXYPROPYLTRANSFERASE 2"/>
    <property type="match status" value="1"/>
</dbReference>
<reference evidence="7 8" key="1">
    <citation type="submission" date="2012-06" db="EMBL/GenBank/DDBJ databases">
        <title>Complete sequence of Sulfurospirillum barnesii SES-3.</title>
        <authorList>
            <consortium name="US DOE Joint Genome Institute"/>
            <person name="Lucas S."/>
            <person name="Han J."/>
            <person name="Lapidus A."/>
            <person name="Cheng J.-F."/>
            <person name="Goodwin L."/>
            <person name="Pitluck S."/>
            <person name="Peters L."/>
            <person name="Ovchinnikova G."/>
            <person name="Lu M."/>
            <person name="Detter J.C."/>
            <person name="Han C."/>
            <person name="Tapia R."/>
            <person name="Land M."/>
            <person name="Hauser L."/>
            <person name="Kyrpides N."/>
            <person name="Ivanova N."/>
            <person name="Pagani I."/>
            <person name="Stolz J."/>
            <person name="Arkin A."/>
            <person name="Dehal P."/>
            <person name="Oremland R."/>
            <person name="Saltikov C."/>
            <person name="Basu P."/>
            <person name="Hollibaugh J."/>
            <person name="Newman D."/>
            <person name="Stolyar S."/>
            <person name="Hazen T."/>
            <person name="Woyke T."/>
        </authorList>
    </citation>
    <scope>NUCLEOTIDE SEQUENCE [LARGE SCALE GENOMIC DNA]</scope>
    <source>
        <strain evidence="8">ATCC 700032 / DSM 10660 / SES-3</strain>
    </source>
</reference>
<dbReference type="HOGENOM" id="CLU_066458_2_2_7"/>
<dbReference type="RefSeq" id="WP_014769368.1">
    <property type="nucleotide sequence ID" value="NC_018002.1"/>
</dbReference>
<keyword evidence="4" id="KW-0819">tRNA processing</keyword>
<evidence type="ECO:0000313" key="7">
    <source>
        <dbReference type="EMBL" id="AFL68489.1"/>
    </source>
</evidence>
<evidence type="ECO:0000256" key="1">
    <source>
        <dbReference type="ARBA" id="ARBA00012386"/>
    </source>
</evidence>